<dbReference type="Proteomes" id="UP000230002">
    <property type="component" value="Unassembled WGS sequence"/>
</dbReference>
<gene>
    <name evidence="2" type="ORF">GSI_06797</name>
</gene>
<name>A0A2G8SE98_9APHY</name>
<dbReference type="AlphaFoldDB" id="A0A2G8SE98"/>
<comment type="caution">
    <text evidence="2">The sequence shown here is derived from an EMBL/GenBank/DDBJ whole genome shotgun (WGS) entry which is preliminary data.</text>
</comment>
<keyword evidence="1" id="KW-0472">Membrane</keyword>
<evidence type="ECO:0000256" key="1">
    <source>
        <dbReference type="SAM" id="Phobius"/>
    </source>
</evidence>
<dbReference type="EMBL" id="AYKW01000012">
    <property type="protein sequence ID" value="PIL32092.1"/>
    <property type="molecule type" value="Genomic_DNA"/>
</dbReference>
<protein>
    <submittedName>
        <fullName evidence="2">Uncharacterized protein</fullName>
    </submittedName>
</protein>
<organism evidence="2 3">
    <name type="scientific">Ganoderma sinense ZZ0214-1</name>
    <dbReference type="NCBI Taxonomy" id="1077348"/>
    <lineage>
        <taxon>Eukaryota</taxon>
        <taxon>Fungi</taxon>
        <taxon>Dikarya</taxon>
        <taxon>Basidiomycota</taxon>
        <taxon>Agaricomycotina</taxon>
        <taxon>Agaricomycetes</taxon>
        <taxon>Polyporales</taxon>
        <taxon>Polyporaceae</taxon>
        <taxon>Ganoderma</taxon>
    </lineage>
</organism>
<accession>A0A2G8SE98</accession>
<evidence type="ECO:0000313" key="2">
    <source>
        <dbReference type="EMBL" id="PIL32092.1"/>
    </source>
</evidence>
<keyword evidence="3" id="KW-1185">Reference proteome</keyword>
<evidence type="ECO:0000313" key="3">
    <source>
        <dbReference type="Proteomes" id="UP000230002"/>
    </source>
</evidence>
<feature type="transmembrane region" description="Helical" evidence="1">
    <location>
        <begin position="47"/>
        <end position="66"/>
    </location>
</feature>
<keyword evidence="1" id="KW-0812">Transmembrane</keyword>
<reference evidence="2 3" key="1">
    <citation type="journal article" date="2015" name="Sci. Rep.">
        <title>Chromosome-level genome map provides insights into diverse defense mechanisms in the medicinal fungus Ganoderma sinense.</title>
        <authorList>
            <person name="Zhu Y."/>
            <person name="Xu J."/>
            <person name="Sun C."/>
            <person name="Zhou S."/>
            <person name="Xu H."/>
            <person name="Nelson D.R."/>
            <person name="Qian J."/>
            <person name="Song J."/>
            <person name="Luo H."/>
            <person name="Xiang L."/>
            <person name="Li Y."/>
            <person name="Xu Z."/>
            <person name="Ji A."/>
            <person name="Wang L."/>
            <person name="Lu S."/>
            <person name="Hayward A."/>
            <person name="Sun W."/>
            <person name="Li X."/>
            <person name="Schwartz D.C."/>
            <person name="Wang Y."/>
            <person name="Chen S."/>
        </authorList>
    </citation>
    <scope>NUCLEOTIDE SEQUENCE [LARGE SCALE GENOMIC DNA]</scope>
    <source>
        <strain evidence="2 3">ZZ0214-1</strain>
    </source>
</reference>
<proteinExistence type="predicted"/>
<keyword evidence="1" id="KW-1133">Transmembrane helix</keyword>
<sequence length="73" mass="8655">MNNVGLKSRFIKRGRFEGIDKSHSVLQLLEQGLWEVTSLVMTPKLRVFLFLILVGARGIWEVTWWIREVAWWI</sequence>